<organism evidence="2 3">
    <name type="scientific">Haematococcus lacustris</name>
    <name type="common">Green alga</name>
    <name type="synonym">Haematococcus pluvialis</name>
    <dbReference type="NCBI Taxonomy" id="44745"/>
    <lineage>
        <taxon>Eukaryota</taxon>
        <taxon>Viridiplantae</taxon>
        <taxon>Chlorophyta</taxon>
        <taxon>core chlorophytes</taxon>
        <taxon>Chlorophyceae</taxon>
        <taxon>CS clade</taxon>
        <taxon>Chlamydomonadales</taxon>
        <taxon>Haematococcaceae</taxon>
        <taxon>Haematococcus</taxon>
    </lineage>
</organism>
<dbReference type="AlphaFoldDB" id="A0A6A0A093"/>
<feature type="compositionally biased region" description="Basic and acidic residues" evidence="1">
    <location>
        <begin position="166"/>
        <end position="180"/>
    </location>
</feature>
<protein>
    <submittedName>
        <fullName evidence="2">Uncharacterized protein</fullName>
    </submittedName>
</protein>
<name>A0A6A0A093_HAELA</name>
<evidence type="ECO:0000256" key="1">
    <source>
        <dbReference type="SAM" id="MobiDB-lite"/>
    </source>
</evidence>
<feature type="region of interest" description="Disordered" evidence="1">
    <location>
        <begin position="152"/>
        <end position="189"/>
    </location>
</feature>
<dbReference type="EMBL" id="BLLF01003398">
    <property type="protein sequence ID" value="GFH27230.1"/>
    <property type="molecule type" value="Genomic_DNA"/>
</dbReference>
<feature type="region of interest" description="Disordered" evidence="1">
    <location>
        <begin position="1"/>
        <end position="75"/>
    </location>
</feature>
<dbReference type="PROSITE" id="PS50096">
    <property type="entry name" value="IQ"/>
    <property type="match status" value="1"/>
</dbReference>
<proteinExistence type="predicted"/>
<dbReference type="Proteomes" id="UP000485058">
    <property type="component" value="Unassembled WGS sequence"/>
</dbReference>
<accession>A0A6A0A093</accession>
<evidence type="ECO:0000313" key="2">
    <source>
        <dbReference type="EMBL" id="GFH27230.1"/>
    </source>
</evidence>
<comment type="caution">
    <text evidence="2">The sequence shown here is derived from an EMBL/GenBank/DDBJ whole genome shotgun (WGS) entry which is preliminary data.</text>
</comment>
<sequence>MSPSPRRSRLQALERPGSGKSSDRVQVAERAGWFTTKESEERRSRATGAGGVLAASPGRGAGMAEEGGETGSSPGSHAVAGQLLGVTPEEVWSALLHAAALPAWLLAPLPAHDLLPMAWDRALRVIQQNFKMHLAKKSWSKLRRVLQHQRQLLQGTSSQKGAQDPEEARQRDLEAGRRASDMLSASTPSDPSALLALGLEKYWEHSCSRHAGVAAAELLMATLQNGPALVEHFVSFAELPPLLKLLDPGLPLRSQHLGLCLISQFFLHPYQAGWDAWQPAPPQLLPPRSIPTSFEAPARAGTPKRGADVHDLLRCLQWLHLLPLALA</sequence>
<evidence type="ECO:0000313" key="3">
    <source>
        <dbReference type="Proteomes" id="UP000485058"/>
    </source>
</evidence>
<gene>
    <name evidence="2" type="ORF">HaLaN_25520</name>
</gene>
<keyword evidence="3" id="KW-1185">Reference proteome</keyword>
<reference evidence="2 3" key="1">
    <citation type="submission" date="2020-02" db="EMBL/GenBank/DDBJ databases">
        <title>Draft genome sequence of Haematococcus lacustris strain NIES-144.</title>
        <authorList>
            <person name="Morimoto D."/>
            <person name="Nakagawa S."/>
            <person name="Yoshida T."/>
            <person name="Sawayama S."/>
        </authorList>
    </citation>
    <scope>NUCLEOTIDE SEQUENCE [LARGE SCALE GENOMIC DNA]</scope>
    <source>
        <strain evidence="2 3">NIES-144</strain>
    </source>
</reference>